<organism evidence="1">
    <name type="scientific">Siphoviridae sp. ctSdk10</name>
    <dbReference type="NCBI Taxonomy" id="2826345"/>
    <lineage>
        <taxon>Viruses</taxon>
        <taxon>Duplodnaviria</taxon>
        <taxon>Heunggongvirae</taxon>
        <taxon>Uroviricota</taxon>
        <taxon>Caudoviricetes</taxon>
    </lineage>
</organism>
<name>A0A8S5MK29_9CAUD</name>
<accession>A0A8S5MK29</accession>
<sequence length="29" mass="3148">MTWGRNGGYNTCDTLASAPCGHFFCYGCD</sequence>
<evidence type="ECO:0000313" key="1">
    <source>
        <dbReference type="EMBL" id="DAD82558.1"/>
    </source>
</evidence>
<proteinExistence type="predicted"/>
<dbReference type="EMBL" id="BK014921">
    <property type="protein sequence ID" value="DAD82558.1"/>
    <property type="molecule type" value="Genomic_DNA"/>
</dbReference>
<protein>
    <submittedName>
        <fullName evidence="1">Transcription intermediary factor 1-beta</fullName>
    </submittedName>
</protein>
<reference evidence="1" key="1">
    <citation type="journal article" date="2021" name="Proc. Natl. Acad. Sci. U.S.A.">
        <title>A Catalog of Tens of Thousands of Viruses from Human Metagenomes Reveals Hidden Associations with Chronic Diseases.</title>
        <authorList>
            <person name="Tisza M.J."/>
            <person name="Buck C.B."/>
        </authorList>
    </citation>
    <scope>NUCLEOTIDE SEQUENCE</scope>
    <source>
        <strain evidence="1">CtSdk10</strain>
    </source>
</reference>